<proteinExistence type="predicted"/>
<protein>
    <recommendedName>
        <fullName evidence="1">Protein kinase domain-containing protein</fullName>
    </recommendedName>
</protein>
<dbReference type="PANTHER" id="PTHR37542:SF1">
    <property type="entry name" value="PRION-INHIBITION AND PROPAGATION HELO DOMAIN-CONTAINING PROTEIN"/>
    <property type="match status" value="1"/>
</dbReference>
<gene>
    <name evidence="2" type="ORF">PRZ48_013841</name>
</gene>
<dbReference type="Proteomes" id="UP001305779">
    <property type="component" value="Unassembled WGS sequence"/>
</dbReference>
<reference evidence="2 3" key="1">
    <citation type="journal article" date="2023" name="G3 (Bethesda)">
        <title>A chromosome-level genome assembly of Zasmidium syzygii isolated from banana leaves.</title>
        <authorList>
            <person name="van Westerhoven A.C."/>
            <person name="Mehrabi R."/>
            <person name="Talebi R."/>
            <person name="Steentjes M.B.F."/>
            <person name="Corcolon B."/>
            <person name="Chong P.A."/>
            <person name="Kema G.H.J."/>
            <person name="Seidl M.F."/>
        </authorList>
    </citation>
    <scope>NUCLEOTIDE SEQUENCE [LARGE SCALE GENOMIC DNA]</scope>
    <source>
        <strain evidence="2 3">P124</strain>
    </source>
</reference>
<accession>A0ABR0E2E5</accession>
<keyword evidence="3" id="KW-1185">Reference proteome</keyword>
<name>A0ABR0E2E5_ZASCE</name>
<dbReference type="EMBL" id="JAXOVC010000012">
    <property type="protein sequence ID" value="KAK4495509.1"/>
    <property type="molecule type" value="Genomic_DNA"/>
</dbReference>
<comment type="caution">
    <text evidence="2">The sequence shown here is derived from an EMBL/GenBank/DDBJ whole genome shotgun (WGS) entry which is preliminary data.</text>
</comment>
<dbReference type="Gene3D" id="1.10.510.10">
    <property type="entry name" value="Transferase(Phosphotransferase) domain 1"/>
    <property type="match status" value="1"/>
</dbReference>
<dbReference type="SUPFAM" id="SSF56112">
    <property type="entry name" value="Protein kinase-like (PK-like)"/>
    <property type="match status" value="1"/>
</dbReference>
<dbReference type="PANTHER" id="PTHR37542">
    <property type="entry name" value="HELO DOMAIN-CONTAINING PROTEIN-RELATED"/>
    <property type="match status" value="1"/>
</dbReference>
<evidence type="ECO:0000259" key="1">
    <source>
        <dbReference type="PROSITE" id="PS50011"/>
    </source>
</evidence>
<evidence type="ECO:0000313" key="3">
    <source>
        <dbReference type="Proteomes" id="UP001305779"/>
    </source>
</evidence>
<organism evidence="2 3">
    <name type="scientific">Zasmidium cellare</name>
    <name type="common">Wine cellar mold</name>
    <name type="synonym">Racodium cellare</name>
    <dbReference type="NCBI Taxonomy" id="395010"/>
    <lineage>
        <taxon>Eukaryota</taxon>
        <taxon>Fungi</taxon>
        <taxon>Dikarya</taxon>
        <taxon>Ascomycota</taxon>
        <taxon>Pezizomycotina</taxon>
        <taxon>Dothideomycetes</taxon>
        <taxon>Dothideomycetidae</taxon>
        <taxon>Mycosphaerellales</taxon>
        <taxon>Mycosphaerellaceae</taxon>
        <taxon>Zasmidium</taxon>
    </lineage>
</organism>
<dbReference type="PROSITE" id="PS50011">
    <property type="entry name" value="PROTEIN_KINASE_DOM"/>
    <property type="match status" value="1"/>
</dbReference>
<sequence length="513" mass="58559">MRLGNDLVNIYQTLRDARVELSERIVNVESCWNRTRWQLEFIQRIWPTLSEAHQSIQEEILKILKSKLESADKKLSKLLKRPTEPNESNGPRPAVRRWKYLFVKSYLDETIKSLNKWQAIYDPSWYLIIRVASPIIDAELDRPQTAVSRDATNVWKTAAQIRSTLQKGAASYEHLFLDRKGLDSTKAYHIPYSSARHIQRLGSDKWFIVDPVPCLANAYVGLMSKDIRVLAAKLHHADPSTFGVLRCRGAVKVNRNSNGRLIAFDLVFETSTTEKPRTLRSCLVQRTPHSLTERLELARQLAKSVNYVHTLDFVHKNVRPDNLVGFGDTHLGSFYLVGFEQVRSAEGMSYMQGDTDWQKNLYRHPSRQGLSLDQPYCMQHDIYSLGVCLLEIGLWESFVVYGPAGQPPLPNTTMLRASIEELQKKNPRQVKDLLVYLAKRDIPQAMGDIYSEVVVNCLTCLDEDNVDFGDSTDFEGADGIAVGLRYIEKKIDLRGVDLAHWLHAADTEYSHTA</sequence>
<feature type="domain" description="Protein kinase" evidence="1">
    <location>
        <begin position="161"/>
        <end position="513"/>
    </location>
</feature>
<dbReference type="InterPro" id="IPR011009">
    <property type="entry name" value="Kinase-like_dom_sf"/>
</dbReference>
<dbReference type="InterPro" id="IPR000719">
    <property type="entry name" value="Prot_kinase_dom"/>
</dbReference>
<evidence type="ECO:0000313" key="2">
    <source>
        <dbReference type="EMBL" id="KAK4495509.1"/>
    </source>
</evidence>